<keyword evidence="3" id="KW-1185">Reference proteome</keyword>
<feature type="region of interest" description="Disordered" evidence="1">
    <location>
        <begin position="126"/>
        <end position="154"/>
    </location>
</feature>
<dbReference type="GO" id="GO:0005975">
    <property type="term" value="P:carbohydrate metabolic process"/>
    <property type="evidence" value="ECO:0007669"/>
    <property type="project" value="UniProtKB-ARBA"/>
</dbReference>
<dbReference type="EMBL" id="SMLB01000048">
    <property type="protein sequence ID" value="TDD65695.1"/>
    <property type="molecule type" value="Genomic_DNA"/>
</dbReference>
<evidence type="ECO:0000256" key="1">
    <source>
        <dbReference type="SAM" id="MobiDB-lite"/>
    </source>
</evidence>
<dbReference type="Proteomes" id="UP000295217">
    <property type="component" value="Unassembled WGS sequence"/>
</dbReference>
<comment type="caution">
    <text evidence="2">The sequence shown here is derived from an EMBL/GenBank/DDBJ whole genome shotgun (WGS) entry which is preliminary data.</text>
</comment>
<reference evidence="2 3" key="1">
    <citation type="submission" date="2019-02" db="EMBL/GenBank/DDBJ databases">
        <title>Draft genome sequences of novel Actinobacteria.</title>
        <authorList>
            <person name="Sahin N."/>
            <person name="Ay H."/>
            <person name="Saygin H."/>
        </authorList>
    </citation>
    <scope>NUCLEOTIDE SEQUENCE [LARGE SCALE GENOMIC DNA]</scope>
    <source>
        <strain evidence="2 3">8K307</strain>
    </source>
</reference>
<dbReference type="OrthoDB" id="5149366at2"/>
<dbReference type="AlphaFoldDB" id="A0A4R5A2L4"/>
<dbReference type="Gene3D" id="2.60.40.10">
    <property type="entry name" value="Immunoglobulins"/>
    <property type="match status" value="1"/>
</dbReference>
<accession>A0A4R5A2L4</accession>
<gene>
    <name evidence="2" type="ORF">E1262_24400</name>
</gene>
<name>A0A4R5A2L4_9ACTN</name>
<organism evidence="2 3">
    <name type="scientific">Jiangella aurantiaca</name>
    <dbReference type="NCBI Taxonomy" id="2530373"/>
    <lineage>
        <taxon>Bacteria</taxon>
        <taxon>Bacillati</taxon>
        <taxon>Actinomycetota</taxon>
        <taxon>Actinomycetes</taxon>
        <taxon>Jiangellales</taxon>
        <taxon>Jiangellaceae</taxon>
        <taxon>Jiangella</taxon>
    </lineage>
</organism>
<proteinExistence type="predicted"/>
<sequence>MSSLALVLVLAACGGDDDTSTASEGGGGPSVEIVEPTGGAEISVPFTLVVDSSEELGPTDTGNHHVHVYFDGDDSSYEVIESGNGEEHEITVDSPAMEGVEPGEHTLNVSLRNADHSAAGAEAEVTVTVGEEGSGGSPSDDEDDESEEPPDYDY</sequence>
<feature type="compositionally biased region" description="Acidic residues" evidence="1">
    <location>
        <begin position="139"/>
        <end position="154"/>
    </location>
</feature>
<dbReference type="InterPro" id="IPR013783">
    <property type="entry name" value="Ig-like_fold"/>
</dbReference>
<evidence type="ECO:0000313" key="2">
    <source>
        <dbReference type="EMBL" id="TDD65695.1"/>
    </source>
</evidence>
<evidence type="ECO:0008006" key="4">
    <source>
        <dbReference type="Google" id="ProtNLM"/>
    </source>
</evidence>
<dbReference type="RefSeq" id="WP_132106534.1">
    <property type="nucleotide sequence ID" value="NZ_SMLB01000048.1"/>
</dbReference>
<protein>
    <recommendedName>
        <fullName evidence="4">DUF4399 domain-containing protein</fullName>
    </recommendedName>
</protein>
<evidence type="ECO:0000313" key="3">
    <source>
        <dbReference type="Proteomes" id="UP000295217"/>
    </source>
</evidence>